<evidence type="ECO:0000256" key="2">
    <source>
        <dbReference type="ARBA" id="ARBA00023125"/>
    </source>
</evidence>
<evidence type="ECO:0000313" key="5">
    <source>
        <dbReference type="EMBL" id="GEK83034.1"/>
    </source>
</evidence>
<dbReference type="Proteomes" id="UP000321154">
    <property type="component" value="Unassembled WGS sequence"/>
</dbReference>
<comment type="caution">
    <text evidence="5">The sequence shown here is derived from an EMBL/GenBank/DDBJ whole genome shotgun (WGS) entry which is preliminary data.</text>
</comment>
<name>A0ABQ0UNH3_9MICO</name>
<proteinExistence type="predicted"/>
<dbReference type="PANTHER" id="PTHR43537:SF5">
    <property type="entry name" value="UXU OPERON TRANSCRIPTIONAL REGULATOR"/>
    <property type="match status" value="1"/>
</dbReference>
<keyword evidence="1" id="KW-0805">Transcription regulation</keyword>
<dbReference type="InterPro" id="IPR000524">
    <property type="entry name" value="Tscrpt_reg_HTH_GntR"/>
</dbReference>
<dbReference type="CDD" id="cd07377">
    <property type="entry name" value="WHTH_GntR"/>
    <property type="match status" value="1"/>
</dbReference>
<dbReference type="SUPFAM" id="SSF46785">
    <property type="entry name" value="Winged helix' DNA-binding domain"/>
    <property type="match status" value="1"/>
</dbReference>
<dbReference type="Gene3D" id="1.10.10.10">
    <property type="entry name" value="Winged helix-like DNA-binding domain superfamily/Winged helix DNA-binding domain"/>
    <property type="match status" value="1"/>
</dbReference>
<keyword evidence="3" id="KW-0804">Transcription</keyword>
<sequence>MPVPDRPTRHPRRLLRDLTFESLLTAILDGTLQPGERLFEDDIAAWLGVSKTPVKEALARLATHGLVDIEANRYTRVASVTTTDLLDTFELIGVLHADAIRSAGSAPVDETTPIVERLVATLDSEDATCADLIRESAAFLTRAENPLTCKAAEPLDHRAAFHSRHVSVGLHSPALRPAVERLRSALADRRWTEAGEATAALLGRVSLGPALAEVADIPTTPDARRGAR</sequence>
<dbReference type="Pfam" id="PF00392">
    <property type="entry name" value="GntR"/>
    <property type="match status" value="1"/>
</dbReference>
<keyword evidence="2" id="KW-0238">DNA-binding</keyword>
<gene>
    <name evidence="5" type="ORF">FFA01_13430</name>
</gene>
<accession>A0ABQ0UNH3</accession>
<feature type="domain" description="HTH gntR-type" evidence="4">
    <location>
        <begin position="13"/>
        <end position="80"/>
    </location>
</feature>
<evidence type="ECO:0000313" key="6">
    <source>
        <dbReference type="Proteomes" id="UP000321154"/>
    </source>
</evidence>
<protein>
    <submittedName>
        <fullName evidence="5">Transcriptional regulator, GntR family protein</fullName>
    </submittedName>
</protein>
<evidence type="ECO:0000259" key="4">
    <source>
        <dbReference type="PROSITE" id="PS50949"/>
    </source>
</evidence>
<dbReference type="InterPro" id="IPR036388">
    <property type="entry name" value="WH-like_DNA-bd_sf"/>
</dbReference>
<dbReference type="PANTHER" id="PTHR43537">
    <property type="entry name" value="TRANSCRIPTIONAL REGULATOR, GNTR FAMILY"/>
    <property type="match status" value="1"/>
</dbReference>
<organism evidence="5 6">
    <name type="scientific">Frigoribacterium faeni</name>
    <dbReference type="NCBI Taxonomy" id="145483"/>
    <lineage>
        <taxon>Bacteria</taxon>
        <taxon>Bacillati</taxon>
        <taxon>Actinomycetota</taxon>
        <taxon>Actinomycetes</taxon>
        <taxon>Micrococcales</taxon>
        <taxon>Microbacteriaceae</taxon>
        <taxon>Frigoribacterium</taxon>
    </lineage>
</organism>
<evidence type="ECO:0000256" key="3">
    <source>
        <dbReference type="ARBA" id="ARBA00023163"/>
    </source>
</evidence>
<dbReference type="RefSeq" id="WP_167627305.1">
    <property type="nucleotide sequence ID" value="NZ_BAAAHR010000003.1"/>
</dbReference>
<keyword evidence="6" id="KW-1185">Reference proteome</keyword>
<dbReference type="InterPro" id="IPR036390">
    <property type="entry name" value="WH_DNA-bd_sf"/>
</dbReference>
<dbReference type="EMBL" id="BJUV01000010">
    <property type="protein sequence ID" value="GEK83034.1"/>
    <property type="molecule type" value="Genomic_DNA"/>
</dbReference>
<dbReference type="PROSITE" id="PS50949">
    <property type="entry name" value="HTH_GNTR"/>
    <property type="match status" value="1"/>
</dbReference>
<evidence type="ECO:0000256" key="1">
    <source>
        <dbReference type="ARBA" id="ARBA00023015"/>
    </source>
</evidence>
<dbReference type="SMART" id="SM00345">
    <property type="entry name" value="HTH_GNTR"/>
    <property type="match status" value="1"/>
</dbReference>
<reference evidence="5 6" key="1">
    <citation type="submission" date="2019-07" db="EMBL/GenBank/DDBJ databases">
        <title>Whole genome shotgun sequence of Frigoribacterium faeni NBRC 103066.</title>
        <authorList>
            <person name="Hosoyama A."/>
            <person name="Uohara A."/>
            <person name="Ohji S."/>
            <person name="Ichikawa N."/>
        </authorList>
    </citation>
    <scope>NUCLEOTIDE SEQUENCE [LARGE SCALE GENOMIC DNA]</scope>
    <source>
        <strain evidence="5 6">NBRC 103066</strain>
    </source>
</reference>